<gene>
    <name evidence="15" type="ORF">HPP92_017036</name>
</gene>
<dbReference type="PROSITE" id="PS51649">
    <property type="entry name" value="NPH3"/>
    <property type="match status" value="1"/>
</dbReference>
<evidence type="ECO:0000256" key="8">
    <source>
        <dbReference type="ARBA" id="ARBA00023180"/>
    </source>
</evidence>
<dbReference type="Proteomes" id="UP000639772">
    <property type="component" value="Unassembled WGS sequence"/>
</dbReference>
<dbReference type="Pfam" id="PF07714">
    <property type="entry name" value="PK_Tyr_Ser-Thr"/>
    <property type="match status" value="1"/>
</dbReference>
<sequence length="545" mass="61392">MASDRLKKVGGLVDLYMAEVAPDSFLKPSKFLALATALPERARDSHDSLYLAINMYIQYKKKLSLERCKQLVQNSKRDSCSVVEDGRLGARLEEMQWRLQELEMACWKMQRQMAKMTKTKFRCTHVLLQRLESTNAHQSRWPHGRCSLQEPDNGRLLNSGFVPSSSCIDFVYILSMVAQSINRGSGSKIWKVIVIVCTLVVFLAVAIIFVSWKYLANIKDLWNFLRKRGQVFSGAFPAKKMVVMESSVPSGIVEEELEASSAELSLYSFDCIASATNGFSDSNKLGEGGFGHVYKGMMAEGHEIAVKRLSRSSGQDPDRQGLLDWSKRFDIIEGIARGLLYLHQDSRLRIIHRDLKASNILLDDRLNPKISDFGMAKIFANDQNQGNTERVVGTFGYMAPEYGMEGLFSVKSDVYSFGILVLEIISGRRNNSFRGMGNLTNIVGYAWHLWNEDRAIELIDSTIRASCSVRQVQRCIHIALLCVQDRANDRPDMSLVLLMLASLTSNLPMPKRPTFTSQASHEETNTNVNESYSANDMTITWLSGR</sequence>
<accession>A0A835QFW3</accession>
<keyword evidence="2" id="KW-0808">Transferase</keyword>
<keyword evidence="7" id="KW-1015">Disulfide bond</keyword>
<comment type="caution">
    <text evidence="15">The sequence shown here is derived from an EMBL/GenBank/DDBJ whole genome shotgun (WGS) entry which is preliminary data.</text>
</comment>
<keyword evidence="5" id="KW-0418">Kinase</keyword>
<evidence type="ECO:0000256" key="5">
    <source>
        <dbReference type="ARBA" id="ARBA00022777"/>
    </source>
</evidence>
<evidence type="ECO:0000256" key="10">
    <source>
        <dbReference type="PROSITE-ProRule" id="PRU10141"/>
    </source>
</evidence>
<keyword evidence="12" id="KW-0472">Membrane</keyword>
<dbReference type="InterPro" id="IPR021820">
    <property type="entry name" value="S-locus_recpt_kinase_C"/>
</dbReference>
<dbReference type="GO" id="GO:0005524">
    <property type="term" value="F:ATP binding"/>
    <property type="evidence" value="ECO:0007669"/>
    <property type="project" value="UniProtKB-UniRule"/>
</dbReference>
<evidence type="ECO:0000313" key="15">
    <source>
        <dbReference type="EMBL" id="KAG0472490.1"/>
    </source>
</evidence>
<dbReference type="InterPro" id="IPR001245">
    <property type="entry name" value="Ser-Thr/Tyr_kinase_cat_dom"/>
</dbReference>
<name>A0A835QFW3_VANPL</name>
<evidence type="ECO:0000256" key="7">
    <source>
        <dbReference type="ARBA" id="ARBA00023157"/>
    </source>
</evidence>
<evidence type="ECO:0000256" key="6">
    <source>
        <dbReference type="ARBA" id="ARBA00022840"/>
    </source>
</evidence>
<evidence type="ECO:0000256" key="11">
    <source>
        <dbReference type="SAM" id="Coils"/>
    </source>
</evidence>
<dbReference type="PANTHER" id="PTHR27002:SF181">
    <property type="entry name" value="RECEPTOR-LIKE SERINE_THREONINE-PROTEIN KINASE"/>
    <property type="match status" value="1"/>
</dbReference>
<dbReference type="Gene3D" id="1.10.510.10">
    <property type="entry name" value="Transferase(Phosphotransferase) domain 1"/>
    <property type="match status" value="2"/>
</dbReference>
<dbReference type="InterPro" id="IPR000719">
    <property type="entry name" value="Prot_kinase_dom"/>
</dbReference>
<keyword evidence="4 10" id="KW-0547">Nucleotide-binding</keyword>
<keyword evidence="12" id="KW-1133">Transmembrane helix</keyword>
<protein>
    <recommendedName>
        <fullName evidence="17">Protein kinase domain-containing protein</fullName>
    </recommendedName>
</protein>
<dbReference type="InterPro" id="IPR011009">
    <property type="entry name" value="Kinase-like_dom_sf"/>
</dbReference>
<keyword evidence="1" id="KW-0723">Serine/threonine-protein kinase</keyword>
<evidence type="ECO:0000256" key="3">
    <source>
        <dbReference type="ARBA" id="ARBA00022729"/>
    </source>
</evidence>
<evidence type="ECO:0000313" key="16">
    <source>
        <dbReference type="Proteomes" id="UP000639772"/>
    </source>
</evidence>
<keyword evidence="12" id="KW-0812">Transmembrane</keyword>
<keyword evidence="3" id="KW-0732">Signal</keyword>
<proteinExistence type="inferred from homology"/>
<dbReference type="Pfam" id="PF11883">
    <property type="entry name" value="DUF3403"/>
    <property type="match status" value="1"/>
</dbReference>
<dbReference type="SMART" id="SM00220">
    <property type="entry name" value="S_TKc"/>
    <property type="match status" value="1"/>
</dbReference>
<dbReference type="PROSITE" id="PS00108">
    <property type="entry name" value="PROTEIN_KINASE_ST"/>
    <property type="match status" value="1"/>
</dbReference>
<feature type="transmembrane region" description="Helical" evidence="12">
    <location>
        <begin position="189"/>
        <end position="212"/>
    </location>
</feature>
<evidence type="ECO:0000259" key="14">
    <source>
        <dbReference type="PROSITE" id="PS51649"/>
    </source>
</evidence>
<keyword evidence="11" id="KW-0175">Coiled coil</keyword>
<feature type="domain" description="Protein kinase" evidence="13">
    <location>
        <begin position="175"/>
        <end position="515"/>
    </location>
</feature>
<dbReference type="PANTHER" id="PTHR27002">
    <property type="entry name" value="RECEPTOR-LIKE SERINE/THREONINE-PROTEIN KINASE SD1-8"/>
    <property type="match status" value="1"/>
</dbReference>
<evidence type="ECO:0000256" key="12">
    <source>
        <dbReference type="SAM" id="Phobius"/>
    </source>
</evidence>
<feature type="coiled-coil region" evidence="11">
    <location>
        <begin position="92"/>
        <end position="119"/>
    </location>
</feature>
<dbReference type="PROSITE" id="PS50011">
    <property type="entry name" value="PROTEIN_KINASE_DOM"/>
    <property type="match status" value="1"/>
</dbReference>
<dbReference type="EMBL" id="JADCNM010000008">
    <property type="protein sequence ID" value="KAG0472490.1"/>
    <property type="molecule type" value="Genomic_DNA"/>
</dbReference>
<dbReference type="InterPro" id="IPR027356">
    <property type="entry name" value="NPH3_dom"/>
</dbReference>
<dbReference type="AlphaFoldDB" id="A0A835QFW3"/>
<organism evidence="15 16">
    <name type="scientific">Vanilla planifolia</name>
    <name type="common">Vanilla</name>
    <dbReference type="NCBI Taxonomy" id="51239"/>
    <lineage>
        <taxon>Eukaryota</taxon>
        <taxon>Viridiplantae</taxon>
        <taxon>Streptophyta</taxon>
        <taxon>Embryophyta</taxon>
        <taxon>Tracheophyta</taxon>
        <taxon>Spermatophyta</taxon>
        <taxon>Magnoliopsida</taxon>
        <taxon>Liliopsida</taxon>
        <taxon>Asparagales</taxon>
        <taxon>Orchidaceae</taxon>
        <taxon>Vanilloideae</taxon>
        <taxon>Vanilleae</taxon>
        <taxon>Vanilla</taxon>
    </lineage>
</organism>
<keyword evidence="6 10" id="KW-0067">ATP-binding</keyword>
<dbReference type="FunFam" id="1.10.510.10:FF:000060">
    <property type="entry name" value="G-type lectin S-receptor-like serine/threonine-protein kinase"/>
    <property type="match status" value="1"/>
</dbReference>
<reference evidence="15 16" key="1">
    <citation type="journal article" date="2020" name="Nat. Food">
        <title>A phased Vanilla planifolia genome enables genetic improvement of flavour and production.</title>
        <authorList>
            <person name="Hasing T."/>
            <person name="Tang H."/>
            <person name="Brym M."/>
            <person name="Khazi F."/>
            <person name="Huang T."/>
            <person name="Chambers A.H."/>
        </authorList>
    </citation>
    <scope>NUCLEOTIDE SEQUENCE [LARGE SCALE GENOMIC DNA]</scope>
    <source>
        <tissue evidence="15">Leaf</tissue>
    </source>
</reference>
<evidence type="ECO:0000256" key="4">
    <source>
        <dbReference type="ARBA" id="ARBA00022741"/>
    </source>
</evidence>
<evidence type="ECO:0008006" key="17">
    <source>
        <dbReference type="Google" id="ProtNLM"/>
    </source>
</evidence>
<dbReference type="GO" id="GO:0004674">
    <property type="term" value="F:protein serine/threonine kinase activity"/>
    <property type="evidence" value="ECO:0007669"/>
    <property type="project" value="UniProtKB-KW"/>
</dbReference>
<feature type="domain" description="NPH3" evidence="14">
    <location>
        <begin position="1"/>
        <end position="117"/>
    </location>
</feature>
<dbReference type="InterPro" id="IPR017441">
    <property type="entry name" value="Protein_kinase_ATP_BS"/>
</dbReference>
<keyword evidence="8" id="KW-0325">Glycoprotein</keyword>
<dbReference type="SUPFAM" id="SSF56112">
    <property type="entry name" value="Protein kinase-like (PK-like)"/>
    <property type="match status" value="1"/>
</dbReference>
<evidence type="ECO:0000256" key="1">
    <source>
        <dbReference type="ARBA" id="ARBA00022527"/>
    </source>
</evidence>
<evidence type="ECO:0000256" key="2">
    <source>
        <dbReference type="ARBA" id="ARBA00022679"/>
    </source>
</evidence>
<dbReference type="Pfam" id="PF03000">
    <property type="entry name" value="NPH3"/>
    <property type="match status" value="1"/>
</dbReference>
<comment type="similarity">
    <text evidence="9">Belongs to the NPH3 family.</text>
</comment>
<feature type="binding site" evidence="10">
    <location>
        <position position="307"/>
    </location>
    <ligand>
        <name>ATP</name>
        <dbReference type="ChEBI" id="CHEBI:30616"/>
    </ligand>
</feature>
<dbReference type="PROSITE" id="PS00107">
    <property type="entry name" value="PROTEIN_KINASE_ATP"/>
    <property type="match status" value="1"/>
</dbReference>
<evidence type="ECO:0000259" key="13">
    <source>
        <dbReference type="PROSITE" id="PS50011"/>
    </source>
</evidence>
<evidence type="ECO:0000256" key="9">
    <source>
        <dbReference type="PROSITE-ProRule" id="PRU00982"/>
    </source>
</evidence>
<dbReference type="InterPro" id="IPR008271">
    <property type="entry name" value="Ser/Thr_kinase_AS"/>
</dbReference>
<dbReference type="OrthoDB" id="624345at2759"/>